<dbReference type="Proteomes" id="UP000007523">
    <property type="component" value="Chromosome"/>
</dbReference>
<evidence type="ECO:0008006" key="3">
    <source>
        <dbReference type="Google" id="ProtNLM"/>
    </source>
</evidence>
<sequence>MLTRSGTSRYNNLCLFGVILMFFHMKDVAAKGAIVLEGTEDLTGILPTTGSLQKFGPLEVRLEAVDRQGAAEVSGDLRIDVEQSCSRCLAPVHQHVTTHFHETFVKGEEPEESEDDDEEVDPVIYISEDRVDLKPLLAESVMLALPFVPLCSENCQGLCPVCGTDRNVEACGCKQDKVDPRLAGLADFFKQE</sequence>
<dbReference type="KEGG" id="pmq:PM3016_5206"/>
<dbReference type="PANTHER" id="PTHR34374:SF1">
    <property type="entry name" value="LARGE RIBOSOMAL RNA SUBUNIT ACCUMULATION PROTEIN YCED HOMOLOG 1, CHLOROPLASTIC"/>
    <property type="match status" value="1"/>
</dbReference>
<evidence type="ECO:0000313" key="2">
    <source>
        <dbReference type="Proteomes" id="UP000007523"/>
    </source>
</evidence>
<dbReference type="STRING" id="1116391.PM3016_5206"/>
<accession>H6NQ97</accession>
<organism evidence="1 2">
    <name type="scientific">Paenibacillus mucilaginosus 3016</name>
    <dbReference type="NCBI Taxonomy" id="1116391"/>
    <lineage>
        <taxon>Bacteria</taxon>
        <taxon>Bacillati</taxon>
        <taxon>Bacillota</taxon>
        <taxon>Bacilli</taxon>
        <taxon>Bacillales</taxon>
        <taxon>Paenibacillaceae</taxon>
        <taxon>Paenibacillus</taxon>
    </lineage>
</organism>
<dbReference type="Pfam" id="PF02620">
    <property type="entry name" value="YceD"/>
    <property type="match status" value="1"/>
</dbReference>
<evidence type="ECO:0000313" key="1">
    <source>
        <dbReference type="EMBL" id="AFC31921.1"/>
    </source>
</evidence>
<dbReference type="HOGENOM" id="CLU_100236_1_1_9"/>
<keyword evidence="2" id="KW-1185">Reference proteome</keyword>
<gene>
    <name evidence="1" type="ORF">PM3016_5206</name>
</gene>
<dbReference type="PANTHER" id="PTHR34374">
    <property type="entry name" value="LARGE RIBOSOMAL RNA SUBUNIT ACCUMULATION PROTEIN YCED HOMOLOG 1, CHLOROPLASTIC"/>
    <property type="match status" value="1"/>
</dbReference>
<reference evidence="1 2" key="1">
    <citation type="journal article" date="2012" name="J. Bacteriol.">
        <title>Complete Genome Sequence of Paenibacillus mucilaginosus 3016, a Bacterium Functional as Microbial Fertilizer.</title>
        <authorList>
            <person name="Ma M."/>
            <person name="Wang Z."/>
            <person name="Li L."/>
            <person name="Jiang X."/>
            <person name="Guan D."/>
            <person name="Cao F."/>
            <person name="Chen H."/>
            <person name="Wang X."/>
            <person name="Shen D."/>
            <person name="Du B."/>
            <person name="Li J."/>
        </authorList>
    </citation>
    <scope>NUCLEOTIDE SEQUENCE [LARGE SCALE GENOMIC DNA]</scope>
    <source>
        <strain evidence="1 2">3016</strain>
    </source>
</reference>
<dbReference type="InterPro" id="IPR003772">
    <property type="entry name" value="YceD"/>
</dbReference>
<name>H6NQ97_9BACL</name>
<dbReference type="EMBL" id="CP003235">
    <property type="protein sequence ID" value="AFC31921.1"/>
    <property type="molecule type" value="Genomic_DNA"/>
</dbReference>
<protein>
    <recommendedName>
        <fullName evidence="3">DUF177 domain-containing protein</fullName>
    </recommendedName>
</protein>
<dbReference type="AlphaFoldDB" id="H6NQ97"/>
<proteinExistence type="predicted"/>